<evidence type="ECO:0000256" key="1">
    <source>
        <dbReference type="SAM" id="SignalP"/>
    </source>
</evidence>
<evidence type="ECO:0008006" key="4">
    <source>
        <dbReference type="Google" id="ProtNLM"/>
    </source>
</evidence>
<keyword evidence="1" id="KW-0732">Signal</keyword>
<evidence type="ECO:0000313" key="2">
    <source>
        <dbReference type="EMBL" id="QCW98938.1"/>
    </source>
</evidence>
<dbReference type="OrthoDB" id="1466621at2"/>
<protein>
    <recommendedName>
        <fullName evidence="4">DUF5018 domain-containing protein</fullName>
    </recommendedName>
</protein>
<reference evidence="2 3" key="1">
    <citation type="submission" date="2019-05" db="EMBL/GenBank/DDBJ databases">
        <title>Genome sequencing of F202Z8.</title>
        <authorList>
            <person name="Kwon Y.M."/>
        </authorList>
    </citation>
    <scope>NUCLEOTIDE SEQUENCE [LARGE SCALE GENOMIC DNA]</scope>
    <source>
        <strain evidence="2 3">F202Z8</strain>
    </source>
</reference>
<proteinExistence type="predicted"/>
<dbReference type="PROSITE" id="PS51257">
    <property type="entry name" value="PROKAR_LIPOPROTEIN"/>
    <property type="match status" value="1"/>
</dbReference>
<name>A0A5B7SNF1_9FLAO</name>
<dbReference type="Proteomes" id="UP000310017">
    <property type="component" value="Chromosome"/>
</dbReference>
<keyword evidence="3" id="KW-1185">Reference proteome</keyword>
<dbReference type="AlphaFoldDB" id="A0A5B7SNF1"/>
<dbReference type="RefSeq" id="WP_138851293.1">
    <property type="nucleotide sequence ID" value="NZ_CP040710.1"/>
</dbReference>
<organism evidence="2 3">
    <name type="scientific">Aggregatimonas sangjinii</name>
    <dbReference type="NCBI Taxonomy" id="2583587"/>
    <lineage>
        <taxon>Bacteria</taxon>
        <taxon>Pseudomonadati</taxon>
        <taxon>Bacteroidota</taxon>
        <taxon>Flavobacteriia</taxon>
        <taxon>Flavobacteriales</taxon>
        <taxon>Flavobacteriaceae</taxon>
        <taxon>Aggregatimonas</taxon>
    </lineage>
</organism>
<evidence type="ECO:0000313" key="3">
    <source>
        <dbReference type="Proteomes" id="UP000310017"/>
    </source>
</evidence>
<feature type="signal peptide" evidence="1">
    <location>
        <begin position="1"/>
        <end position="23"/>
    </location>
</feature>
<accession>A0A5B7SNF1</accession>
<gene>
    <name evidence="2" type="ORF">FGM00_01955</name>
</gene>
<sequence>MKTKCKILTVNIKHRLIILFVMAFGFTSCTKDDDSLPQKIMKSSEKQITSFMFLLGNNPVDIDVVATIDEEKKTILATMPIGCDITALIPEIGLSAQARVDHTSVQDFTKPVAYTVTAEDGSKVIYMVTIRNHIGVYTLTSILSGQPLDPDVTGTFNDVQLIDNVTCTSTLSLHQDNTFSFGFLKINQNSNSSIGVITSYEPITCMALSQISGQFKLINGALSLDAPPISSDLLIRENLIQIIIRQELIIDQNGFKKKELVDLTFSYEK</sequence>
<dbReference type="KEGG" id="asag:FGM00_01955"/>
<feature type="chain" id="PRO_5023108446" description="DUF5018 domain-containing protein" evidence="1">
    <location>
        <begin position="24"/>
        <end position="269"/>
    </location>
</feature>
<dbReference type="EMBL" id="CP040710">
    <property type="protein sequence ID" value="QCW98938.1"/>
    <property type="molecule type" value="Genomic_DNA"/>
</dbReference>
<dbReference type="Gene3D" id="2.60.40.2340">
    <property type="match status" value="1"/>
</dbReference>